<keyword evidence="3" id="KW-0285">Flavoprotein</keyword>
<feature type="binding site" evidence="6">
    <location>
        <position position="280"/>
    </location>
    <ligand>
        <name>D-dopa</name>
        <dbReference type="ChEBI" id="CHEBI:149689"/>
    </ligand>
</feature>
<evidence type="ECO:0000256" key="4">
    <source>
        <dbReference type="ARBA" id="ARBA00022827"/>
    </source>
</evidence>
<dbReference type="GO" id="GO:0005737">
    <property type="term" value="C:cytoplasm"/>
    <property type="evidence" value="ECO:0007669"/>
    <property type="project" value="TreeGrafter"/>
</dbReference>
<dbReference type="AlphaFoldDB" id="A0AAN7S829"/>
<evidence type="ECO:0000256" key="6">
    <source>
        <dbReference type="PIRSR" id="PIRSR000189-1"/>
    </source>
</evidence>
<dbReference type="Gene3D" id="3.40.50.720">
    <property type="entry name" value="NAD(P)-binding Rossmann-like Domain"/>
    <property type="match status" value="1"/>
</dbReference>
<comment type="similarity">
    <text evidence="2">Belongs to the DAMOX/DASOX family.</text>
</comment>
<feature type="binding site" evidence="6">
    <location>
        <begin position="309"/>
        <end position="314"/>
    </location>
    <ligand>
        <name>FAD</name>
        <dbReference type="ChEBI" id="CHEBI:57692"/>
    </ligand>
</feature>
<keyword evidence="5" id="KW-0560">Oxidoreductase</keyword>
<feature type="binding site" evidence="6">
    <location>
        <position position="310"/>
    </location>
    <ligand>
        <name>D-dopa</name>
        <dbReference type="ChEBI" id="CHEBI:149689"/>
    </ligand>
</feature>
<evidence type="ECO:0000313" key="8">
    <source>
        <dbReference type="EMBL" id="KAK4876751.1"/>
    </source>
</evidence>
<evidence type="ECO:0000256" key="5">
    <source>
        <dbReference type="ARBA" id="ARBA00023002"/>
    </source>
</evidence>
<evidence type="ECO:0000256" key="2">
    <source>
        <dbReference type="ARBA" id="ARBA00006730"/>
    </source>
</evidence>
<accession>A0AAN7S829</accession>
<dbReference type="Gene3D" id="3.30.9.10">
    <property type="entry name" value="D-Amino Acid Oxidase, subunit A, domain 2"/>
    <property type="match status" value="1"/>
</dbReference>
<dbReference type="InterPro" id="IPR006076">
    <property type="entry name" value="FAD-dep_OxRdtase"/>
</dbReference>
<comment type="cofactor">
    <cofactor evidence="1 6">
        <name>FAD</name>
        <dbReference type="ChEBI" id="CHEBI:57692"/>
    </cofactor>
</comment>
<feature type="binding site" evidence="6">
    <location>
        <position position="186"/>
    </location>
    <ligand>
        <name>FAD</name>
        <dbReference type="ChEBI" id="CHEBI:57692"/>
    </ligand>
</feature>
<evidence type="ECO:0000256" key="3">
    <source>
        <dbReference type="ARBA" id="ARBA00022630"/>
    </source>
</evidence>
<feature type="binding site" evidence="6">
    <location>
        <begin position="48"/>
        <end position="50"/>
    </location>
    <ligand>
        <name>FAD</name>
        <dbReference type="ChEBI" id="CHEBI:57692"/>
    </ligand>
</feature>
<comment type="caution">
    <text evidence="8">The sequence shown here is derived from an EMBL/GenBank/DDBJ whole genome shotgun (WGS) entry which is preliminary data.</text>
</comment>
<proteinExistence type="inferred from homology"/>
<dbReference type="PIRSF" id="PIRSF000189">
    <property type="entry name" value="D-aa_oxidase"/>
    <property type="match status" value="1"/>
</dbReference>
<reference evidence="9" key="1">
    <citation type="submission" date="2023-01" db="EMBL/GenBank/DDBJ databases">
        <title>Key to firefly adult light organ development and bioluminescence: homeobox transcription factors regulate luciferase expression and transportation to peroxisome.</title>
        <authorList>
            <person name="Fu X."/>
        </authorList>
    </citation>
    <scope>NUCLEOTIDE SEQUENCE [LARGE SCALE GENOMIC DNA]</scope>
</reference>
<evidence type="ECO:0000313" key="9">
    <source>
        <dbReference type="Proteomes" id="UP001353858"/>
    </source>
</evidence>
<evidence type="ECO:0000256" key="1">
    <source>
        <dbReference type="ARBA" id="ARBA00001974"/>
    </source>
</evidence>
<dbReference type="InterPro" id="IPR023209">
    <property type="entry name" value="DAO"/>
</dbReference>
<feature type="binding site" evidence="6">
    <location>
        <position position="225"/>
    </location>
    <ligand>
        <name>D-dopa</name>
        <dbReference type="ChEBI" id="CHEBI:149689"/>
    </ligand>
</feature>
<dbReference type="SUPFAM" id="SSF51971">
    <property type="entry name" value="Nucleotide-binding domain"/>
    <property type="match status" value="1"/>
</dbReference>
<dbReference type="PANTHER" id="PTHR11530">
    <property type="entry name" value="D-AMINO ACID OXIDASE"/>
    <property type="match status" value="1"/>
</dbReference>
<dbReference type="PANTHER" id="PTHR11530:SF17">
    <property type="entry name" value="RE49860P"/>
    <property type="match status" value="1"/>
</dbReference>
<dbReference type="GO" id="GO:0003884">
    <property type="term" value="F:D-amino-acid oxidase activity"/>
    <property type="evidence" value="ECO:0007669"/>
    <property type="project" value="InterPro"/>
</dbReference>
<evidence type="ECO:0000259" key="7">
    <source>
        <dbReference type="Pfam" id="PF01266"/>
    </source>
</evidence>
<feature type="binding site" evidence="6">
    <location>
        <begin position="43"/>
        <end position="44"/>
    </location>
    <ligand>
        <name>FAD</name>
        <dbReference type="ChEBI" id="CHEBI:57692"/>
    </ligand>
</feature>
<sequence>MSDLNIAVIGAGAIGLTTALEVQKEFRNARVTVLAEKFNTDTTSFVAAGLFRPGTSFCGPTETITRKWINDSYHHWNDLNVTAEASLAGVTELSGYMFSKISPDIVRNSYLEGLLPIYRAATEEELSLCNGGWKYGSFFSTLLIECGLYLPWAANKFLGGNGTIETKKLSSLSELAGKYDAVINCTGLGAKYLCNDFKLVPIRGQVLKVHAPWCKTFFYAEFDTYIIPGFNSVTLGGCRQYDSFNLDICKYDYLSIQERCESLLPSIKSSPLIGQRVGLRPHRDPVRVEKEIVATPTDKLKVVHNYGHGGYGVTTAPGTSKHAVELLREILIGNSKM</sequence>
<keyword evidence="9" id="KW-1185">Reference proteome</keyword>
<organism evidence="8 9">
    <name type="scientific">Aquatica leii</name>
    <dbReference type="NCBI Taxonomy" id="1421715"/>
    <lineage>
        <taxon>Eukaryota</taxon>
        <taxon>Metazoa</taxon>
        <taxon>Ecdysozoa</taxon>
        <taxon>Arthropoda</taxon>
        <taxon>Hexapoda</taxon>
        <taxon>Insecta</taxon>
        <taxon>Pterygota</taxon>
        <taxon>Neoptera</taxon>
        <taxon>Endopterygota</taxon>
        <taxon>Coleoptera</taxon>
        <taxon>Polyphaga</taxon>
        <taxon>Elateriformia</taxon>
        <taxon>Elateroidea</taxon>
        <taxon>Lampyridae</taxon>
        <taxon>Luciolinae</taxon>
        <taxon>Aquatica</taxon>
    </lineage>
</organism>
<dbReference type="SUPFAM" id="SSF54373">
    <property type="entry name" value="FAD-linked reductases, C-terminal domain"/>
    <property type="match status" value="1"/>
</dbReference>
<dbReference type="GO" id="GO:0071949">
    <property type="term" value="F:FAD binding"/>
    <property type="evidence" value="ECO:0007669"/>
    <property type="project" value="InterPro"/>
</dbReference>
<dbReference type="EMBL" id="JARPUR010000004">
    <property type="protein sequence ID" value="KAK4876751.1"/>
    <property type="molecule type" value="Genomic_DNA"/>
</dbReference>
<name>A0AAN7S829_9COLE</name>
<dbReference type="Proteomes" id="UP001353858">
    <property type="component" value="Unassembled WGS sequence"/>
</dbReference>
<protein>
    <recommendedName>
        <fullName evidence="7">FAD dependent oxidoreductase domain-containing protein</fullName>
    </recommendedName>
</protein>
<dbReference type="Pfam" id="PF01266">
    <property type="entry name" value="DAO"/>
    <property type="match status" value="1"/>
</dbReference>
<gene>
    <name evidence="8" type="ORF">RN001_009257</name>
</gene>
<feature type="domain" description="FAD dependent oxidoreductase" evidence="7">
    <location>
        <begin position="6"/>
        <end position="326"/>
    </location>
</feature>
<dbReference type="GO" id="GO:0019478">
    <property type="term" value="P:D-amino acid catabolic process"/>
    <property type="evidence" value="ECO:0007669"/>
    <property type="project" value="TreeGrafter"/>
</dbReference>
<keyword evidence="4 6" id="KW-0274">FAD</keyword>